<proteinExistence type="predicted"/>
<protein>
    <submittedName>
        <fullName evidence="2">DNA mismatch repair protein MutS core domain-containing protein</fullName>
    </submittedName>
</protein>
<dbReference type="WBParaSite" id="PS1159_v2.g7939.t1">
    <property type="protein sequence ID" value="PS1159_v2.g7939.t1"/>
    <property type="gene ID" value="PS1159_v2.g7939"/>
</dbReference>
<dbReference type="Proteomes" id="UP000887580">
    <property type="component" value="Unplaced"/>
</dbReference>
<reference evidence="2" key="1">
    <citation type="submission" date="2022-11" db="UniProtKB">
        <authorList>
            <consortium name="WormBaseParasite"/>
        </authorList>
    </citation>
    <scope>IDENTIFICATION</scope>
</reference>
<evidence type="ECO:0000313" key="2">
    <source>
        <dbReference type="WBParaSite" id="PS1159_v2.g7939.t1"/>
    </source>
</evidence>
<evidence type="ECO:0000313" key="1">
    <source>
        <dbReference type="Proteomes" id="UP000887580"/>
    </source>
</evidence>
<accession>A0AC35GRL1</accession>
<organism evidence="1 2">
    <name type="scientific">Panagrolaimus sp. PS1159</name>
    <dbReference type="NCBI Taxonomy" id="55785"/>
    <lineage>
        <taxon>Eukaryota</taxon>
        <taxon>Metazoa</taxon>
        <taxon>Ecdysozoa</taxon>
        <taxon>Nematoda</taxon>
        <taxon>Chromadorea</taxon>
        <taxon>Rhabditida</taxon>
        <taxon>Tylenchina</taxon>
        <taxon>Panagrolaimomorpha</taxon>
        <taxon>Panagrolaimoidea</taxon>
        <taxon>Panagrolaimidae</taxon>
        <taxon>Panagrolaimus</taxon>
    </lineage>
</organism>
<name>A0AC35GRL1_9BILA</name>
<sequence length="904" mass="102929">MYLKSPKTPSNQTSLLSYFNKSESSSSGTASKSSSASKLPGKSPKQIRRNVNISLGKKRNVDVIDIEDDSPPTTNTQLKRPRIEDSDEEIQVIETPKQHEAPASLTVNNTPKPPLRHRMILYEGNNEFGVGFSSKGKKTPATPRTPTSRKNIGSSVICETDVTPSTTQSLMATSSIHLTCTGVEKEAHELFCVDTEKDHENKVDTTQNKHEIEKSSTLHIPENYFYQQTTTFKQWWDMKRYYFDTIIFFKVHTNYELFHMDALFGINVLGLPANKGDVCHCTFPEGFYGKNLEILLYRGYKVARVEQSETSESDRIICRISTASTKTHGIYDVTDDKIPLNSVGVSPSYLMALVELTIFGDTTSYGLCFIDTSIGKFILTEFEDNNDRSVLRTVLTHFQPVHVVFRDRVCSDTEAVLNTNISAAKKEALIGKAEFYPPIDVVRKLMEPHFYGNELDKWPRELGNIFNLSVSPPGLLYNRELCVEALGGIMYYLNRCRIDIDMFSMGRLEYYDPPNIFKELQFRVQISGVERWKQKNLALDDITLMNLHLIPPFSAKKVGAGVPNSSSTVSLFITIDFCKTAFGKRLLRSWICAPSCDPTVIAERQDAVEYLIQQNGLIKQMDEYLTNLPDLEIFLQKINTLAAEYCYDYGALITCPDKFNKRKANDFITTLNGFEKISKLSKAYSRLDTEKCPLIEQCIGEKSIDIEEDLLHFEKTFDREKTIAKGYIVPRPGIDNDYDESLKLVVACKAACNDYVDKLKKEQKIPQIKLFGTGKNRYLLEISNMFTEKLGNEFELQSKNKVFNLYSTKELNELVLKLNVAECERNVKLKEAIRKIFKLFSSRKIKFIKMISQIAFLDCLGSLAKYARKWSSLGYPITRPVFDFESDTPFLEIEQGYHPLLISK</sequence>